<dbReference type="PROSITE" id="PS00061">
    <property type="entry name" value="ADH_SHORT"/>
    <property type="match status" value="1"/>
</dbReference>
<dbReference type="Pfam" id="PF13561">
    <property type="entry name" value="adh_short_C2"/>
    <property type="match status" value="1"/>
</dbReference>
<dbReference type="InterPro" id="IPR020904">
    <property type="entry name" value="Sc_DH/Rdtase_CS"/>
</dbReference>
<protein>
    <submittedName>
        <fullName evidence="3">3-oxoacyl-(Acyl-carrier-protein) reductase</fullName>
        <ecNumber evidence="3">1.1.1.100</ecNumber>
    </submittedName>
</protein>
<reference evidence="3" key="1">
    <citation type="submission" date="2016-03" db="EMBL/GenBank/DDBJ databases">
        <authorList>
            <person name="Ploux O."/>
        </authorList>
    </citation>
    <scope>NUCLEOTIDE SEQUENCE</scope>
    <source>
        <strain evidence="3">UC10</strain>
    </source>
</reference>
<keyword evidence="2 3" id="KW-0560">Oxidoreductase</keyword>
<evidence type="ECO:0000313" key="3">
    <source>
        <dbReference type="EMBL" id="SBS78745.1"/>
    </source>
</evidence>
<dbReference type="EMBL" id="FLQS01000056">
    <property type="protein sequence ID" value="SBS78745.1"/>
    <property type="molecule type" value="Genomic_DNA"/>
</dbReference>
<proteinExistence type="inferred from homology"/>
<dbReference type="InterPro" id="IPR036291">
    <property type="entry name" value="NAD(P)-bd_dom_sf"/>
</dbReference>
<organism evidence="3">
    <name type="scientific">uncultured Mycobacterium sp</name>
    <dbReference type="NCBI Taxonomy" id="171292"/>
    <lineage>
        <taxon>Bacteria</taxon>
        <taxon>Bacillati</taxon>
        <taxon>Actinomycetota</taxon>
        <taxon>Actinomycetes</taxon>
        <taxon>Mycobacteriales</taxon>
        <taxon>Mycobacteriaceae</taxon>
        <taxon>Mycobacterium</taxon>
        <taxon>environmental samples</taxon>
    </lineage>
</organism>
<dbReference type="FunFam" id="3.40.50.720:FF:000084">
    <property type="entry name" value="Short-chain dehydrogenase reductase"/>
    <property type="match status" value="1"/>
</dbReference>
<sequence length="262" mass="27546">MASHTDHSYWHPRSLAGLRVIVTGAARGVGKGVTAALLERGASVLLVDRDPAVADVAAEFGAEGRAVPLVADLCDRTSYQHIVDEAVRVLGGIDALINNAIATNEPKPFNDINHDDFDLVFDTGPRATLFLMQAAYPVLKAGGGGSIVNFGSGAGTAGQKTFGAYAGAKEAIRGISKVAALEWGRDNIRVNVVCPFARSDGVAGWSEEFPDVYGKIVKGIPLRRIGDTHADIGPMVAFLVSPDASYLTAQTIHVDGGMGMYR</sequence>
<name>A0A1Y5PJ80_9MYCO</name>
<dbReference type="PANTHER" id="PTHR24321">
    <property type="entry name" value="DEHYDROGENASES, SHORT CHAIN"/>
    <property type="match status" value="1"/>
</dbReference>
<dbReference type="EC" id="1.1.1.100" evidence="3"/>
<dbReference type="SUPFAM" id="SSF51735">
    <property type="entry name" value="NAD(P)-binding Rossmann-fold domains"/>
    <property type="match status" value="1"/>
</dbReference>
<dbReference type="Gene3D" id="3.40.50.720">
    <property type="entry name" value="NAD(P)-binding Rossmann-like Domain"/>
    <property type="match status" value="1"/>
</dbReference>
<gene>
    <name evidence="3" type="ORF">MHPYR_60233</name>
</gene>
<dbReference type="PRINTS" id="PR00080">
    <property type="entry name" value="SDRFAMILY"/>
</dbReference>
<dbReference type="PANTHER" id="PTHR24321:SF14">
    <property type="entry name" value="SHORT-CHAIN TYPE DEHYDROGENASE_REDUCTASE BLR2146-RELATED"/>
    <property type="match status" value="1"/>
</dbReference>
<evidence type="ECO:0000256" key="1">
    <source>
        <dbReference type="ARBA" id="ARBA00006484"/>
    </source>
</evidence>
<dbReference type="PRINTS" id="PR00081">
    <property type="entry name" value="GDHRDH"/>
</dbReference>
<comment type="similarity">
    <text evidence="1">Belongs to the short-chain dehydrogenases/reductases (SDR) family.</text>
</comment>
<dbReference type="GO" id="GO:0004316">
    <property type="term" value="F:3-oxoacyl-[acyl-carrier-protein] reductase (NADPH) activity"/>
    <property type="evidence" value="ECO:0007669"/>
    <property type="project" value="UniProtKB-EC"/>
</dbReference>
<evidence type="ECO:0000256" key="2">
    <source>
        <dbReference type="ARBA" id="ARBA00023002"/>
    </source>
</evidence>
<dbReference type="InterPro" id="IPR002347">
    <property type="entry name" value="SDR_fam"/>
</dbReference>
<dbReference type="AlphaFoldDB" id="A0A1Y5PJ80"/>
<dbReference type="CDD" id="cd05233">
    <property type="entry name" value="SDR_c"/>
    <property type="match status" value="1"/>
</dbReference>
<accession>A0A1Y5PJ80</accession>